<evidence type="ECO:0000256" key="8">
    <source>
        <dbReference type="ARBA" id="ARBA00052751"/>
    </source>
</evidence>
<dbReference type="GO" id="GO:0008616">
    <property type="term" value="P:tRNA queuosine(34) biosynthetic process"/>
    <property type="evidence" value="ECO:0007669"/>
    <property type="project" value="UniProtKB-UniRule"/>
</dbReference>
<dbReference type="FunCoup" id="D6Z6L0">
    <property type="interactions" value="410"/>
</dbReference>
<evidence type="ECO:0000256" key="13">
    <source>
        <dbReference type="HAMAP-Rule" id="MF_00113"/>
    </source>
</evidence>
<dbReference type="InterPro" id="IPR036100">
    <property type="entry name" value="QueA_sf"/>
</dbReference>
<dbReference type="Gene3D" id="3.40.1780.10">
    <property type="entry name" value="QueA-like"/>
    <property type="match status" value="1"/>
</dbReference>
<comment type="catalytic activity">
    <reaction evidence="8 13">
        <text>7-aminomethyl-7-carbaguanosine(34) in tRNA + S-adenosyl-L-methionine = epoxyqueuosine(34) in tRNA + adenine + L-methionine + 2 H(+)</text>
        <dbReference type="Rhea" id="RHEA:32155"/>
        <dbReference type="Rhea" id="RHEA-COMP:10342"/>
        <dbReference type="Rhea" id="RHEA-COMP:18582"/>
        <dbReference type="ChEBI" id="CHEBI:15378"/>
        <dbReference type="ChEBI" id="CHEBI:16708"/>
        <dbReference type="ChEBI" id="CHEBI:57844"/>
        <dbReference type="ChEBI" id="CHEBI:59789"/>
        <dbReference type="ChEBI" id="CHEBI:82833"/>
        <dbReference type="ChEBI" id="CHEBI:194443"/>
        <dbReference type="EC" id="2.4.99.17"/>
    </reaction>
</comment>
<dbReference type="AlphaFoldDB" id="D6Z6L0"/>
<keyword evidence="14" id="KW-0413">Isomerase</keyword>
<comment type="function">
    <text evidence="13">Transfers and isomerizes the ribose moiety from AdoMet to the 7-aminomethyl group of 7-deazaguanine (preQ1-tRNA) to give epoxyqueuosine (oQ-tRNA).</text>
</comment>
<reference evidence="15" key="1">
    <citation type="submission" date="2010-02" db="EMBL/GenBank/DDBJ databases">
        <title>Complete sequence of Desulfurivibrio alkaliphilus AHT2.</title>
        <authorList>
            <consortium name="US DOE Joint Genome Institute"/>
            <person name="Pitluck S."/>
            <person name="Chertkov O."/>
            <person name="Detter J.C."/>
            <person name="Han C."/>
            <person name="Tapia R."/>
            <person name="Larimer F."/>
            <person name="Land M."/>
            <person name="Hauser L."/>
            <person name="Kyrpides N."/>
            <person name="Mikhailova N."/>
            <person name="Sorokin D.Y."/>
            <person name="Muyzer G."/>
            <person name="Woyke T."/>
        </authorList>
    </citation>
    <scope>NUCLEOTIDE SEQUENCE [LARGE SCALE GENOMIC DNA]</scope>
    <source>
        <strain evidence="15">DSM 19089 / UNIQEM U267 / AHT2</strain>
    </source>
</reference>
<organism evidence="14 15">
    <name type="scientific">Desulfurivibrio alkaliphilus (strain DSM 19089 / UNIQEM U267 / AHT2)</name>
    <dbReference type="NCBI Taxonomy" id="589865"/>
    <lineage>
        <taxon>Bacteria</taxon>
        <taxon>Pseudomonadati</taxon>
        <taxon>Thermodesulfobacteriota</taxon>
        <taxon>Desulfobulbia</taxon>
        <taxon>Desulfobulbales</taxon>
        <taxon>Desulfobulbaceae</taxon>
        <taxon>Desulfurivibrio</taxon>
    </lineage>
</organism>
<dbReference type="PANTHER" id="PTHR30307:SF0">
    <property type="entry name" value="S-ADENOSYLMETHIONINE:TRNA RIBOSYLTRANSFERASE-ISOMERASE"/>
    <property type="match status" value="1"/>
</dbReference>
<keyword evidence="4 13" id="KW-0963">Cytoplasm</keyword>
<dbReference type="RefSeq" id="WP_013162500.1">
    <property type="nucleotide sequence ID" value="NC_014216.1"/>
</dbReference>
<keyword evidence="5 13" id="KW-0808">Transferase</keyword>
<dbReference type="InterPro" id="IPR003699">
    <property type="entry name" value="QueA"/>
</dbReference>
<dbReference type="NCBIfam" id="TIGR00113">
    <property type="entry name" value="queA"/>
    <property type="match status" value="1"/>
</dbReference>
<dbReference type="FunFam" id="3.40.1780.10:FF:000001">
    <property type="entry name" value="S-adenosylmethionine:tRNA ribosyltransferase-isomerase"/>
    <property type="match status" value="1"/>
</dbReference>
<comment type="pathway">
    <text evidence="2 13">tRNA modification; tRNA-queuosine biosynthesis.</text>
</comment>
<keyword evidence="6 13" id="KW-0949">S-adenosyl-L-methionine</keyword>
<keyword evidence="7 13" id="KW-0671">Queuosine biosynthesis</keyword>
<comment type="subcellular location">
    <subcellularLocation>
        <location evidence="1 13">Cytoplasm</location>
    </subcellularLocation>
</comment>
<dbReference type="eggNOG" id="COG0809">
    <property type="taxonomic scope" value="Bacteria"/>
</dbReference>
<comment type="subunit">
    <text evidence="3 13">Monomer.</text>
</comment>
<dbReference type="NCBIfam" id="NF001140">
    <property type="entry name" value="PRK00147.1"/>
    <property type="match status" value="1"/>
</dbReference>
<dbReference type="KEGG" id="dak:DaAHT2_0258"/>
<evidence type="ECO:0000256" key="3">
    <source>
        <dbReference type="ARBA" id="ARBA00011245"/>
    </source>
</evidence>
<dbReference type="EC" id="2.4.99.17" evidence="10 13"/>
<dbReference type="PANTHER" id="PTHR30307">
    <property type="entry name" value="S-ADENOSYLMETHIONINE:TRNA RIBOSYLTRANSFERASE-ISOMERASE"/>
    <property type="match status" value="1"/>
</dbReference>
<gene>
    <name evidence="13" type="primary">queA</name>
    <name evidence="14" type="ordered locus">DaAHT2_0258</name>
</gene>
<dbReference type="InterPro" id="IPR042118">
    <property type="entry name" value="QueA_dom1"/>
</dbReference>
<evidence type="ECO:0000256" key="9">
    <source>
        <dbReference type="ARBA" id="ARBA00061210"/>
    </source>
</evidence>
<accession>D6Z6L0</accession>
<evidence type="ECO:0000313" key="15">
    <source>
        <dbReference type="Proteomes" id="UP000001508"/>
    </source>
</evidence>
<dbReference type="InParanoid" id="D6Z6L0"/>
<dbReference type="SUPFAM" id="SSF111337">
    <property type="entry name" value="QueA-like"/>
    <property type="match status" value="1"/>
</dbReference>
<dbReference type="Proteomes" id="UP000001508">
    <property type="component" value="Chromosome"/>
</dbReference>
<evidence type="ECO:0000256" key="2">
    <source>
        <dbReference type="ARBA" id="ARBA00004691"/>
    </source>
</evidence>
<dbReference type="GO" id="GO:0005737">
    <property type="term" value="C:cytoplasm"/>
    <property type="evidence" value="ECO:0007669"/>
    <property type="project" value="UniProtKB-SubCell"/>
</dbReference>
<evidence type="ECO:0000256" key="11">
    <source>
        <dbReference type="ARBA" id="ARBA00069325"/>
    </source>
</evidence>
<evidence type="ECO:0000256" key="7">
    <source>
        <dbReference type="ARBA" id="ARBA00022785"/>
    </source>
</evidence>
<evidence type="ECO:0000256" key="6">
    <source>
        <dbReference type="ARBA" id="ARBA00022691"/>
    </source>
</evidence>
<evidence type="ECO:0000256" key="10">
    <source>
        <dbReference type="ARBA" id="ARBA00066503"/>
    </source>
</evidence>
<dbReference type="GO" id="GO:0051075">
    <property type="term" value="F:S-adenosylmethionine:tRNA ribosyltransferase-isomerase activity"/>
    <property type="evidence" value="ECO:0007669"/>
    <property type="project" value="UniProtKB-EC"/>
</dbReference>
<dbReference type="InterPro" id="IPR042119">
    <property type="entry name" value="QueA_dom2"/>
</dbReference>
<name>D6Z6L0_DESAT</name>
<evidence type="ECO:0000256" key="4">
    <source>
        <dbReference type="ARBA" id="ARBA00022490"/>
    </source>
</evidence>
<dbReference type="HAMAP" id="MF_00113">
    <property type="entry name" value="QueA"/>
    <property type="match status" value="1"/>
</dbReference>
<evidence type="ECO:0000256" key="12">
    <source>
        <dbReference type="ARBA" id="ARBA00076160"/>
    </source>
</evidence>
<proteinExistence type="inferred from homology"/>
<protein>
    <recommendedName>
        <fullName evidence="11 13">S-adenosylmethionine:tRNA ribosyltransferase-isomerase</fullName>
        <ecNumber evidence="10 13">2.4.99.17</ecNumber>
    </recommendedName>
    <alternativeName>
        <fullName evidence="12 13">Queuosine biosynthesis protein QueA</fullName>
    </alternativeName>
</protein>
<dbReference type="HOGENOM" id="CLU_039110_1_0_7"/>
<evidence type="ECO:0000256" key="5">
    <source>
        <dbReference type="ARBA" id="ARBA00022679"/>
    </source>
</evidence>
<keyword evidence="15" id="KW-1185">Reference proteome</keyword>
<dbReference type="STRING" id="589865.DaAHT2_0258"/>
<dbReference type="Gene3D" id="2.40.10.240">
    <property type="entry name" value="QueA-like"/>
    <property type="match status" value="1"/>
</dbReference>
<evidence type="ECO:0000313" key="14">
    <source>
        <dbReference type="EMBL" id="ADH84969.1"/>
    </source>
</evidence>
<dbReference type="UniPathway" id="UPA00392"/>
<sequence>MTAYSLDDYDYHLPPELIAQQPPPRRDGSRLLVCDGRRDFALSDQLFPDMLSWLAPGDLLVFNDTRVFPARLSGHKESGGRVELLLLAYPVLSDVSGPGATEAEAWGLLKSSKGARPGTWLQFGDDLRALVEEKGEGGKVRVRLVLGAPLADCLARYGRMPLPPYIKRENEQEEDRRRYQTIYAQTPGAVAAPTAGLHFTQELLGQIKKKGVGMAHITLHVGYGTFAPVRSQDIRRHQIHAEEYLISRENAELINRTKAAGGRIWAVGTTSVRTLEAAAGEDGRVNPGSGSCRLYIYPGYSFKVVDNLLTNFHLPRSSLLFLVSALAGRENILRAYRHAVAERYRFFSYGDAMAIIRK</sequence>
<dbReference type="EMBL" id="CP001940">
    <property type="protein sequence ID" value="ADH84969.1"/>
    <property type="molecule type" value="Genomic_DNA"/>
</dbReference>
<dbReference type="Pfam" id="PF02547">
    <property type="entry name" value="Queuosine_synth"/>
    <property type="match status" value="1"/>
</dbReference>
<evidence type="ECO:0000256" key="1">
    <source>
        <dbReference type="ARBA" id="ARBA00004496"/>
    </source>
</evidence>
<comment type="similarity">
    <text evidence="9 13">Belongs to the QueA family.</text>
</comment>